<feature type="region of interest" description="Disordered" evidence="1">
    <location>
        <begin position="4037"/>
        <end position="4080"/>
    </location>
</feature>
<feature type="compositionally biased region" description="Low complexity" evidence="1">
    <location>
        <begin position="1676"/>
        <end position="1686"/>
    </location>
</feature>
<feature type="region of interest" description="Disordered" evidence="1">
    <location>
        <begin position="1800"/>
        <end position="1820"/>
    </location>
</feature>
<dbReference type="InterPro" id="IPR045852">
    <property type="entry name" value="UNC80_central"/>
</dbReference>
<dbReference type="Pfam" id="PF19424">
    <property type="entry name" value="UNC80"/>
    <property type="match status" value="4"/>
</dbReference>
<feature type="region of interest" description="Disordered" evidence="1">
    <location>
        <begin position="2014"/>
        <end position="2083"/>
    </location>
</feature>
<feature type="compositionally biased region" description="Low complexity" evidence="1">
    <location>
        <begin position="717"/>
        <end position="732"/>
    </location>
</feature>
<dbReference type="Pfam" id="PF15778">
    <property type="entry name" value="UNC80_N"/>
    <property type="match status" value="1"/>
</dbReference>
<dbReference type="GO" id="GO:0030424">
    <property type="term" value="C:axon"/>
    <property type="evidence" value="ECO:0007669"/>
    <property type="project" value="TreeGrafter"/>
</dbReference>
<feature type="region of interest" description="Disordered" evidence="1">
    <location>
        <begin position="290"/>
        <end position="357"/>
    </location>
</feature>
<feature type="compositionally biased region" description="Basic and acidic residues" evidence="1">
    <location>
        <begin position="684"/>
        <end position="706"/>
    </location>
</feature>
<feature type="domain" description="Protein UNC80 C-terminal" evidence="4">
    <location>
        <begin position="3539"/>
        <end position="3660"/>
    </location>
</feature>
<dbReference type="Pfam" id="PF20262">
    <property type="entry name" value="UNC80_C"/>
    <property type="match status" value="3"/>
</dbReference>
<protein>
    <submittedName>
        <fullName evidence="5">Protein unc-80</fullName>
    </submittedName>
</protein>
<feature type="domain" description="Protein UNC80 central region" evidence="3">
    <location>
        <begin position="1605"/>
        <end position="1666"/>
    </location>
</feature>
<gene>
    <name evidence="5" type="ORF">D915_002457</name>
</gene>
<evidence type="ECO:0000313" key="5">
    <source>
        <dbReference type="EMBL" id="THD26755.1"/>
    </source>
</evidence>
<dbReference type="InterPro" id="IPR031542">
    <property type="entry name" value="UNC80_N"/>
</dbReference>
<feature type="compositionally biased region" description="Polar residues" evidence="1">
    <location>
        <begin position="4194"/>
        <end position="4206"/>
    </location>
</feature>
<comment type="caution">
    <text evidence="5">The sequence shown here is derived from an EMBL/GenBank/DDBJ whole genome shotgun (WGS) entry which is preliminary data.</text>
</comment>
<feature type="region of interest" description="Disordered" evidence="1">
    <location>
        <begin position="2471"/>
        <end position="2518"/>
    </location>
</feature>
<accession>A0A4E0RHN0</accession>
<feature type="compositionally biased region" description="Polar residues" evidence="1">
    <location>
        <begin position="2069"/>
        <end position="2080"/>
    </location>
</feature>
<feature type="domain" description="Protein UNC80 C-terminal" evidence="4">
    <location>
        <begin position="3900"/>
        <end position="4024"/>
    </location>
</feature>
<evidence type="ECO:0000259" key="4">
    <source>
        <dbReference type="Pfam" id="PF20262"/>
    </source>
</evidence>
<feature type="region of interest" description="Disordered" evidence="1">
    <location>
        <begin position="3505"/>
        <end position="3538"/>
    </location>
</feature>
<feature type="compositionally biased region" description="Polar residues" evidence="1">
    <location>
        <begin position="290"/>
        <end position="302"/>
    </location>
</feature>
<feature type="domain" description="Protein UNC80 central region" evidence="3">
    <location>
        <begin position="1735"/>
        <end position="2007"/>
    </location>
</feature>
<feature type="region of interest" description="Disordered" evidence="1">
    <location>
        <begin position="684"/>
        <end position="738"/>
    </location>
</feature>
<feature type="compositionally biased region" description="Polar residues" evidence="1">
    <location>
        <begin position="3225"/>
        <end position="3238"/>
    </location>
</feature>
<feature type="domain" description="Protein UNC80 C-terminal" evidence="4">
    <location>
        <begin position="2606"/>
        <end position="3459"/>
    </location>
</feature>
<feature type="region of interest" description="Disordered" evidence="1">
    <location>
        <begin position="3211"/>
        <end position="3259"/>
    </location>
</feature>
<dbReference type="InterPro" id="IPR046460">
    <property type="entry name" value="UNC80_C"/>
</dbReference>
<dbReference type="GO" id="GO:0034703">
    <property type="term" value="C:cation channel complex"/>
    <property type="evidence" value="ECO:0007669"/>
    <property type="project" value="TreeGrafter"/>
</dbReference>
<reference evidence="5" key="1">
    <citation type="submission" date="2019-03" db="EMBL/GenBank/DDBJ databases">
        <title>Improved annotation for the trematode Fasciola hepatica.</title>
        <authorList>
            <person name="Choi Y.-J."/>
            <person name="Martin J."/>
            <person name="Mitreva M."/>
        </authorList>
    </citation>
    <scope>NUCLEOTIDE SEQUENCE [LARGE SCALE GENOMIC DNA]</scope>
</reference>
<dbReference type="PANTHER" id="PTHR31781:SF1">
    <property type="entry name" value="PROTEIN UNC-80 HOMOLOG"/>
    <property type="match status" value="1"/>
</dbReference>
<feature type="region of interest" description="Disordered" evidence="1">
    <location>
        <begin position="1651"/>
        <end position="1705"/>
    </location>
</feature>
<feature type="compositionally biased region" description="Basic and acidic residues" evidence="1">
    <location>
        <begin position="592"/>
        <end position="607"/>
    </location>
</feature>
<feature type="compositionally biased region" description="Basic and acidic residues" evidence="1">
    <location>
        <begin position="972"/>
        <end position="991"/>
    </location>
</feature>
<feature type="compositionally biased region" description="Low complexity" evidence="1">
    <location>
        <begin position="3774"/>
        <end position="3833"/>
    </location>
</feature>
<feature type="domain" description="Cation channel complex component UNC80 N-terminal" evidence="2">
    <location>
        <begin position="10"/>
        <end position="216"/>
    </location>
</feature>
<dbReference type="EMBL" id="JXXN02000635">
    <property type="protein sequence ID" value="THD26755.1"/>
    <property type="molecule type" value="Genomic_DNA"/>
</dbReference>
<evidence type="ECO:0000256" key="1">
    <source>
        <dbReference type="SAM" id="MobiDB-lite"/>
    </source>
</evidence>
<sequence length="4347" mass="478061">MGVEKSAYVHIPLPVQSFLLSQSFSYLQTPSARDGVCITFEKVVVQNILHGRSILLCEAIQSISRWQFVKAALPHVMHCAASMLREKLRERLVNTQQYQKLLRSESSPKAKQSYAPLQFSPAETKLLYTLHWILLDAASECKDAEMEGNSGKSRMTKNRFLHDLSSLQLFIYLFAPIVEQLAAADFETLKLESGLAIWVPLMSYRQPLHSTLPIPVKLYDLDHLLFCHPWTGNFSPSEIQRPNASTIASEPHMNNGKMIGGIYLGEERKAGLTTESKLMHQIKPFGLNLASDSIPNAEANSDGSEEEPENLSPKQSVESDRLAHPTSPVVSTSRPVSTPPKALPETVDEDDTVEKTSLSSIRCEDEMMKLNENIPPGYARIQQLLKLATNLYVDNTNNGLKTTALSSAATNGADIPVRPAGSACLLATHCDLSVIRCLFCADWSEAGVYWSLRYLFLRLLEIRTEWFRLQQETRKLLKLARDCMTLRQLGYSSGTLFQSQNLFGNTNWRTVLLGLRSLSTPDLLESGSFTINSSRSTVTPPADYGGHLTNDVPNANSQKDTCTRFSSNRAKGKGTLAGLLSQTAKGSLDSKYSTETDGSHTEPDRGHGIRGSRLGSGIELRTAVDDFSSTGSRVSDTLVTDASLSLALPIVTFGGSRLGVGLPIAHQPSWKSAKKSRIADIKERFTRTSKAKPNESTESERAKDTSNLDGLLRVEIPSRSTSPNSLPTTNSLDQIRSHHSLDSARFELESSFPSRTRYMTVQPTPSRPSSKDSPDILDEPSWDNETSADQQVTIRSLYRSASDFEIIYAGSEKVEEVPGAMHYISSNGQIEYSVLLRGLYWCSTVHTSPRVCCQLLKCLCALFDLGILDSVTSHSRTPQFIPRKPINLKKLRKKLKSGPTGAHMKRVKPINSRSHAPAVLENRPQQPDMRRPTAINIPSTRSRKEMSKLGRRTSAILYVGSDESEEDEEPEDDHRKARKFEDSQSVAEKRSSTLSRLGASFPAPGDQTFGGRSGASSPEHHQHHHLQSRYTLLTRGWAGGRHFSQHTSPRSIIMRMGGSVCNSAWRHRPPSPLQTPTLNKQTIRKNHTLAIEMVMRILRFLGCNYDHHGSPMFGCRDSYVDQNAKDRMMQDAGETRRLVHDCLIHLYELNRVLFVRVVSRMVASMNITDLMELFHALTGFCLDPAARRGVQGTQADNRSGNYANCFGQSTFGHGTRGAEGIVVSCMLGPFIRRLVRCRSELISQENMSLFSDIRQLLMYLREVHGSTFRRNMLVAMMCPIQRACERPQPKLPPNWSRMSTRNSMWLLPRADKRRSSSLFSDGIGDYDLSGPGAGAAPLTRGQRFTSWQALLPRSSVMGRGIRLNSTAGQLFSSDKSTDPLRARGEPELNSTQLVIEHRWVNTPALKEGLRDFAFLMECCEPGTIPEPQLVAALLDLDAPVVARACLLLECANLVHRCNRGEWASWMKFNLPSTYQPGTASAAHVGQRLSPNAGGVNGSGGIPDMMVVKRNAGNLFHAWGEALGSRVRHFVHVMNSNMNQSGSNASIVTFTGVAGSGGAVGGGSSHGGVGGSCTGNGATAMAAATPTSTTTSTSDKHRDSVGRLFSVLENEENFLDDASVNPTGESCPYALLAVGVQLLLEITTYLREMHPRLPQASTTEDKHKPSSDQGTGGSTPGTGSISGPSGTKLGTGTDRGLGKLAGSSGPRASFRAARRRLSILMPIFGSGGSVNVEESTAELEEDSSSAIEQIAPGRRALGSRRISFAVFSDNKEGRNSLLGSASSLDRSPDSDKSLLSKSLLRHRGSGSFKRESPTKQENLGVYGRYGGRFGMRARSNSGEAYTKLLPDAEDPSVSQDTEEDAKQSDTESQRANAKSSKSSKSTAELRPNRAKSQNASSRIRATEDQMRTHTTVRRSVSAALTTRRQRTSSIFSQTNANAGDSINGDQIVCSTNMPWIDPVIEFLNHTNFSCDHQNYCAPNCFERQQHQCRALLNAVNQIYGSDVENSFVKSIERQMGASSGENATRPGAEDSVTRSRSGPPTVKSFDLTDESSDSDPSSRAGSTEDMSAGSDGNSYSHNPASGSHLVSKLTTGKYAGARSEFHAVRSHDGLSRLNKSGGGDSDVDLQALLSQRTDSIIPIEIHKPRSTLFSKSSRRKESQFSNLSGRRDSTSLLEKFRLRSSNRGSTNGPTEPDGLGLTSLLGLSVLAGAGAGLLQSASSPGPGGVGLWAMGETSEFEGNGDPCERMNPTRNNFRATNNPELPIQRYLVNQVKNLRSSPFDLLNKSALLLTTQQMTKVLPLAWELLLEPEEDLISSAACFILFCGVRSPATVQDILLAEMQHELPSQRLNAILRFRALWTHRYHVWSRLDEGAPNQLRLPPSIIEFVLPSPTLGYPGYEAPDPVWQIRKGTSAEEVQLKQNEATKTFVTASTSRRKQQQELLVRALAAEAIRRRDARRHFHLTTCPVLERAAIEPAFSKEHRDEGTDDGPNSATGVGPGTVGGAISSNSGAASSSSGGGGGGVGGVCSGNVGVSAGAGGGSGGGSGASSSMQEEFAAAVRRLSVAPINRNLWNQTRNSSWRQGSIPWFRTCAANHDDEDRGGTHSLFPSQPLQQAQSIFPSALCAATVPLIHLLDDTSVNEQGMAVNTVAEFVVFQCLLEDTALFLRFILERLTRTKHKDELIFVLRKMIQRLPELPMQAAHAIFNNLVGYIMFHIRTPCIGAPEAIASALSIVHLVVPHIQNIYFKDLKQTMRREQIDLTLLLTANLPCAKQFNVFDNDIGVAQLVRLQDENKDYQFDDILKDVLEANGIPIEESHSYFLFDERSNIIRNSSHYVRDFYPFKRNHTPKMRLKQLNKEQGLYLLQRNALNLKFQEIGKVLFTNAVLNCTPSSQISNHVFFLHEELTKLPSFPRRALESEFNLYNLLELGRPLFGLDTIHKLSWCQLLSNLFSKMPNTYPWSSDLQLFLNVYNGTLILHAEDSSVLRQCLAFYIQCCYQFKTAFSTSGYAGILPTLLRVYNQQVNNAVLTHAVEFTCRQFYVMHRTPFVLQLFGSLANYVLIGDETATISDDFYRIQPATLYRLLRSINRPLLDNLKILELCDVQKPLRALDFCYEDDDANWSVLDAINLCVTVIVYAPDSYRAKQMLVILQAILPFILRDLPAICAEENCGTEPKKAEIVAVQKISTTMRQLISTTEFMTRRVEDVRQLNIHAPGGPIERRPEPFRSNLTPSWSQPTSARLVSVRPQKDTESPGSRDAWDTAKRGRVGGLLTRVDSLVSESRTGVNVAAVTDQPMEPLAASRWNYEPREIILQLACDFLSCCSARLAEMGERQRIPELLDPKSHVRLSELAQSFIKQVPTNPDLLSGTALQRYFLEILPLVEWGHESMRSCKALESLLNRINRTLPKLLENFALRPHPCWDDVVKIIHSVYLVIRKNRTIAHLKEVRVLIETLKKAVIFDPSGCLPALVRPKPEVHTSHSAWSGISNAVPGRPSLGETLFNTITPETSTTNASVSGRGPGKGRSPNNGEIAAHGGSNPTTNVLMNRHGMMDSPDAIDHGVATRSFKFAAEVVRLIALVLQVMGSNFCLKDLCERSGPDYNNRCPAMLEGGFPTLATYLGQLIIPLLFRCCAGRKDSPCLSKENVFYALDVCITALFAPETSTKSPFRIPTGQPQYLEPRHSISPERHRDKPGKHPPEVSALAVPTIGFQPSSTTATTIAAGLMDLAVAPNTLRLMNLSSLGPDPETGPYSALPRLIYPTLSGISCVESAECTNQRQQQQQQQQVPQQEQLSVPPLSSLQTPPSQQQQQQCPKQTSSQQKTQQQQQQKMLQSNPQSLKHGGKHEVSSGTGLGYATNLRTRASVISTGVKPSLTLSKSKTPSTNTRLLDPSTLNALSVGERPTKFKAEFAHRLGFLGLKLILVAYSRHASVRLRLLTATLTKLALNGRSGIQLWKFFDFLTTHRPPLFVHLLPFIRFKLGRLQCATPGEQAYQQIVSQKLIGLHLPVPQTTAAVLRELMLELGTIQHDVQHFTQTQFQELQPTRSTHESVRRLYSTDHSPAVQKRSSRKVKTKLSGLAEESSRQESEVSLLDHANLSNRVDVLASVTSESACSSEQLFDDNGFGLPSLGRTSRGVRNMSQGLRQSILIRDPRKRIGAHDGSRMLTQNQRLKQSDPILTASAESILRQSQNVSHRKTRQTSITKSESAQPVASKSHLAKANFLLSDATFDEQSLGSFTSDELRGPVGPAAAAAIATSLYGSGAPYIHARDKARQELALLVGISPPEVETSTDRRDSSNLDLSLSDQSLIHTAASKLDTVARGGTGLGVKSGRPESRTQKAKTPQRASKIDYV</sequence>
<feature type="region of interest" description="Disordered" evidence="1">
    <location>
        <begin position="893"/>
        <end position="1028"/>
    </location>
</feature>
<feature type="region of interest" description="Disordered" evidence="1">
    <location>
        <begin position="1843"/>
        <end position="1923"/>
    </location>
</feature>
<feature type="region of interest" description="Disordered" evidence="1">
    <location>
        <begin position="3665"/>
        <end position="3696"/>
    </location>
</feature>
<proteinExistence type="predicted"/>
<evidence type="ECO:0000259" key="2">
    <source>
        <dbReference type="Pfam" id="PF15778"/>
    </source>
</evidence>
<feature type="compositionally biased region" description="Acidic residues" evidence="1">
    <location>
        <begin position="962"/>
        <end position="971"/>
    </location>
</feature>
<dbReference type="PANTHER" id="PTHR31781">
    <property type="entry name" value="UNC80"/>
    <property type="match status" value="1"/>
</dbReference>
<feature type="compositionally biased region" description="Low complexity" evidence="1">
    <location>
        <begin position="325"/>
        <end position="336"/>
    </location>
</feature>
<keyword evidence="6" id="KW-1185">Reference proteome</keyword>
<feature type="region of interest" description="Disordered" evidence="1">
    <location>
        <begin position="4181"/>
        <end position="4206"/>
    </location>
</feature>
<dbReference type="GO" id="GO:0005261">
    <property type="term" value="F:monoatomic cation channel activity"/>
    <property type="evidence" value="ECO:0007669"/>
    <property type="project" value="TreeGrafter"/>
</dbReference>
<feature type="compositionally biased region" description="Low complexity" evidence="1">
    <location>
        <begin position="2501"/>
        <end position="2513"/>
    </location>
</feature>
<evidence type="ECO:0000259" key="3">
    <source>
        <dbReference type="Pfam" id="PF19424"/>
    </source>
</evidence>
<feature type="region of interest" description="Disordered" evidence="1">
    <location>
        <begin position="587"/>
        <end position="613"/>
    </location>
</feature>
<feature type="compositionally biased region" description="Polar residues" evidence="1">
    <location>
        <begin position="551"/>
        <end position="560"/>
    </location>
</feature>
<feature type="region of interest" description="Disordered" evidence="1">
    <location>
        <begin position="754"/>
        <end position="788"/>
    </location>
</feature>
<feature type="compositionally biased region" description="Polar residues" evidence="1">
    <location>
        <begin position="754"/>
        <end position="768"/>
    </location>
</feature>
<feature type="domain" description="Protein UNC80 central region" evidence="3">
    <location>
        <begin position="1396"/>
        <end position="1534"/>
    </location>
</feature>
<feature type="region of interest" description="Disordered" evidence="1">
    <location>
        <begin position="3774"/>
        <end position="3849"/>
    </location>
</feature>
<feature type="domain" description="Protein UNC80 central region" evidence="3">
    <location>
        <begin position="2250"/>
        <end position="2482"/>
    </location>
</feature>
<dbReference type="SUPFAM" id="SSF48371">
    <property type="entry name" value="ARM repeat"/>
    <property type="match status" value="1"/>
</dbReference>
<dbReference type="Proteomes" id="UP000230066">
    <property type="component" value="Unassembled WGS sequence"/>
</dbReference>
<organism evidence="5 6">
    <name type="scientific">Fasciola hepatica</name>
    <name type="common">Liver fluke</name>
    <dbReference type="NCBI Taxonomy" id="6192"/>
    <lineage>
        <taxon>Eukaryota</taxon>
        <taxon>Metazoa</taxon>
        <taxon>Spiralia</taxon>
        <taxon>Lophotrochozoa</taxon>
        <taxon>Platyhelminthes</taxon>
        <taxon>Trematoda</taxon>
        <taxon>Digenea</taxon>
        <taxon>Plagiorchiida</taxon>
        <taxon>Echinostomata</taxon>
        <taxon>Echinostomatoidea</taxon>
        <taxon>Fasciolidae</taxon>
        <taxon>Fasciola</taxon>
    </lineage>
</organism>
<feature type="compositionally biased region" description="Basic and acidic residues" evidence="1">
    <location>
        <begin position="3675"/>
        <end position="3694"/>
    </location>
</feature>
<feature type="compositionally biased region" description="Basic and acidic residues" evidence="1">
    <location>
        <begin position="4041"/>
        <end position="4051"/>
    </location>
</feature>
<feature type="region of interest" description="Disordered" evidence="1">
    <location>
        <begin position="535"/>
        <end position="560"/>
    </location>
</feature>
<name>A0A4E0RHN0_FASHE</name>
<dbReference type="InterPro" id="IPR016024">
    <property type="entry name" value="ARM-type_fold"/>
</dbReference>
<feature type="compositionally biased region" description="Polar residues" evidence="1">
    <location>
        <begin position="1889"/>
        <end position="1898"/>
    </location>
</feature>
<dbReference type="GO" id="GO:0055080">
    <property type="term" value="P:monoatomic cation homeostasis"/>
    <property type="evidence" value="ECO:0007669"/>
    <property type="project" value="TreeGrafter"/>
</dbReference>
<evidence type="ECO:0000313" key="6">
    <source>
        <dbReference type="Proteomes" id="UP000230066"/>
    </source>
</evidence>
<feature type="region of interest" description="Disordered" evidence="1">
    <location>
        <begin position="4316"/>
        <end position="4347"/>
    </location>
</feature>